<proteinExistence type="predicted"/>
<sequence length="93" mass="10222">MKEIELLRNISIQNRHTYQVKQIGIQKARDRILEHSTRILGYDSTTGNYQVQNANGQIFSARAISNSSALCKGANVSLVAPVGGIPIIDAMPR</sequence>
<organism evidence="1 2">
    <name type="scientific">Iningainema tapete BLCC-T55</name>
    <dbReference type="NCBI Taxonomy" id="2748662"/>
    <lineage>
        <taxon>Bacteria</taxon>
        <taxon>Bacillati</taxon>
        <taxon>Cyanobacteriota</taxon>
        <taxon>Cyanophyceae</taxon>
        <taxon>Nostocales</taxon>
        <taxon>Scytonemataceae</taxon>
        <taxon>Iningainema tapete</taxon>
    </lineage>
</organism>
<evidence type="ECO:0000313" key="2">
    <source>
        <dbReference type="Proteomes" id="UP000629098"/>
    </source>
</evidence>
<dbReference type="AlphaFoldDB" id="A0A8J7BW60"/>
<dbReference type="Proteomes" id="UP000629098">
    <property type="component" value="Unassembled WGS sequence"/>
</dbReference>
<dbReference type="EMBL" id="JACXAE010000013">
    <property type="protein sequence ID" value="MBD2771182.1"/>
    <property type="molecule type" value="Genomic_DNA"/>
</dbReference>
<dbReference type="RefSeq" id="WP_190825472.1">
    <property type="nucleotide sequence ID" value="NZ_CAWPPI010000013.1"/>
</dbReference>
<comment type="caution">
    <text evidence="1">The sequence shown here is derived from an EMBL/GenBank/DDBJ whole genome shotgun (WGS) entry which is preliminary data.</text>
</comment>
<name>A0A8J7BW60_9CYAN</name>
<gene>
    <name evidence="1" type="ORF">ICL16_03340</name>
</gene>
<reference evidence="1" key="1">
    <citation type="submission" date="2020-09" db="EMBL/GenBank/DDBJ databases">
        <title>Iningainema tapete sp. nov. (Scytonemataceae, Cyanobacteria) from greenhouses in central Florida (USA) produces two types of nodularin with biosynthetic potential for microcystin-LR and anabaenopeptins.</title>
        <authorList>
            <person name="Berthold D.E."/>
            <person name="Lefler F.W."/>
            <person name="Huang I.-S."/>
            <person name="Abdulla H."/>
            <person name="Zimba P.V."/>
            <person name="Laughinghouse H.D. IV."/>
        </authorList>
    </citation>
    <scope>NUCLEOTIDE SEQUENCE</scope>
    <source>
        <strain evidence="1">BLCCT55</strain>
    </source>
</reference>
<evidence type="ECO:0000313" key="1">
    <source>
        <dbReference type="EMBL" id="MBD2771182.1"/>
    </source>
</evidence>
<protein>
    <submittedName>
        <fullName evidence="1">Uncharacterized protein</fullName>
    </submittedName>
</protein>
<accession>A0A8J7BW60</accession>
<keyword evidence="2" id="KW-1185">Reference proteome</keyword>